<dbReference type="RefSeq" id="WP_377579108.1">
    <property type="nucleotide sequence ID" value="NZ_JBHTKA010000003.1"/>
</dbReference>
<dbReference type="EC" id="2.1.1.190" evidence="7"/>
<evidence type="ECO:0000313" key="7">
    <source>
        <dbReference type="EMBL" id="MFD0999944.1"/>
    </source>
</evidence>
<dbReference type="Pfam" id="PF01938">
    <property type="entry name" value="TRAM"/>
    <property type="match status" value="1"/>
</dbReference>
<dbReference type="InterPro" id="IPR012340">
    <property type="entry name" value="NA-bd_OB-fold"/>
</dbReference>
<dbReference type="PROSITE" id="PS51687">
    <property type="entry name" value="SAM_MT_RNA_M5U"/>
    <property type="match status" value="1"/>
</dbReference>
<dbReference type="Gene3D" id="2.40.50.140">
    <property type="entry name" value="Nucleic acid-binding proteins"/>
    <property type="match status" value="1"/>
</dbReference>
<evidence type="ECO:0000256" key="2">
    <source>
        <dbReference type="ARBA" id="ARBA00022679"/>
    </source>
</evidence>
<dbReference type="EMBL" id="JBHTKA010000003">
    <property type="protein sequence ID" value="MFD0999944.1"/>
    <property type="molecule type" value="Genomic_DNA"/>
</dbReference>
<evidence type="ECO:0000256" key="3">
    <source>
        <dbReference type="ARBA" id="ARBA00022691"/>
    </source>
</evidence>
<accession>A0ABW3K1D3</accession>
<evidence type="ECO:0000259" key="6">
    <source>
        <dbReference type="PROSITE" id="PS50926"/>
    </source>
</evidence>
<evidence type="ECO:0000256" key="5">
    <source>
        <dbReference type="PROSITE-ProRule" id="PRU10015"/>
    </source>
</evidence>
<feature type="binding site" evidence="4">
    <location>
        <position position="427"/>
    </location>
    <ligand>
        <name>S-adenosyl-L-methionine</name>
        <dbReference type="ChEBI" id="CHEBI:59789"/>
    </ligand>
</feature>
<comment type="caution">
    <text evidence="7">The sequence shown here is derived from an EMBL/GenBank/DDBJ whole genome shotgun (WGS) entry which is preliminary data.</text>
</comment>
<dbReference type="NCBIfam" id="TIGR00479">
    <property type="entry name" value="rumA"/>
    <property type="match status" value="1"/>
</dbReference>
<feature type="domain" description="TRAM" evidence="6">
    <location>
        <begin position="14"/>
        <end position="73"/>
    </location>
</feature>
<feature type="binding site" evidence="4">
    <location>
        <position position="357"/>
    </location>
    <ligand>
        <name>S-adenosyl-L-methionine</name>
        <dbReference type="ChEBI" id="CHEBI:59789"/>
    </ligand>
</feature>
<comment type="similarity">
    <text evidence="4">Belongs to the class I-like SAM-binding methyltransferase superfamily. RNA M5U methyltransferase family.</text>
</comment>
<protein>
    <submittedName>
        <fullName evidence="7">23S rRNA (Uracil(1939)-C(5))-methyltransferase RlmD</fullName>
        <ecNumber evidence="7">2.1.1.190</ecNumber>
    </submittedName>
</protein>
<dbReference type="GO" id="GO:0032259">
    <property type="term" value="P:methylation"/>
    <property type="evidence" value="ECO:0007669"/>
    <property type="project" value="UniProtKB-KW"/>
</dbReference>
<dbReference type="InterPro" id="IPR030390">
    <property type="entry name" value="MeTrfase_TrmA_AS"/>
</dbReference>
<reference evidence="8" key="1">
    <citation type="journal article" date="2019" name="Int. J. Syst. Evol. Microbiol.">
        <title>The Global Catalogue of Microorganisms (GCM) 10K type strain sequencing project: providing services to taxonomists for standard genome sequencing and annotation.</title>
        <authorList>
            <consortium name="The Broad Institute Genomics Platform"/>
            <consortium name="The Broad Institute Genome Sequencing Center for Infectious Disease"/>
            <person name="Wu L."/>
            <person name="Ma J."/>
        </authorList>
    </citation>
    <scope>NUCLEOTIDE SEQUENCE [LARGE SCALE GENOMIC DNA]</scope>
    <source>
        <strain evidence="8">CCUG 58938</strain>
    </source>
</reference>
<dbReference type="Proteomes" id="UP001597112">
    <property type="component" value="Unassembled WGS sequence"/>
</dbReference>
<sequence>MKRKTPAGLYFCARMRKGDIIENLVVETMASEGKCVSRVDGKVIFLQGGAPGDTVDARLTKIKSSFLEGTVTAIKKFSADRETPFCIHFGLCGGCSWQHINYPTQLLYKQKQVVDNLERLGGLTLPAISPIVGSAKTRFYRNKLDYTFSAERWLTKEELHERKEAQPDARMHQLYTPEDVALGYHIPRKYDLVFDVKECHLQPDPSNAIRLAVKDEAMKASIPFFDLRKQIGFLRTITIRTANTGETMIILQVTYDKMEWIECILHRLEKDFPQITSFNYVINGKKNDTFADLNIVCWKGNPYITESMPKPDGSGTLQFRVGPKSFYQTNSEQAYELYRIAWEMAELKGDELVYDLYTGTGTIANFVAGQAKKVIGLEYVAAAIEDAKVNSKINNISNTDFYAGDIKDLLDDDFLSKHGRPDTVITDPPRAGMHEDVCKMLLKAEPKKIVYVSCNPATQARDLSILSEKYTLAAVQPVDMFPHTMHVENVVSLVRK</sequence>
<dbReference type="PROSITE" id="PS01230">
    <property type="entry name" value="TRMA_1"/>
    <property type="match status" value="1"/>
</dbReference>
<dbReference type="PROSITE" id="PS50926">
    <property type="entry name" value="TRAM"/>
    <property type="match status" value="1"/>
</dbReference>
<dbReference type="InterPro" id="IPR029063">
    <property type="entry name" value="SAM-dependent_MTases_sf"/>
</dbReference>
<feature type="active site" description="Nucleophile" evidence="4">
    <location>
        <position position="454"/>
    </location>
</feature>
<evidence type="ECO:0000313" key="8">
    <source>
        <dbReference type="Proteomes" id="UP001597112"/>
    </source>
</evidence>
<dbReference type="PANTHER" id="PTHR11061:SF30">
    <property type="entry name" value="TRNA (URACIL(54)-C(5))-METHYLTRANSFERASE"/>
    <property type="match status" value="1"/>
</dbReference>
<keyword evidence="3 4" id="KW-0949">S-adenosyl-L-methionine</keyword>
<dbReference type="Gene3D" id="3.40.50.150">
    <property type="entry name" value="Vaccinia Virus protein VP39"/>
    <property type="match status" value="1"/>
</dbReference>
<dbReference type="InterPro" id="IPR010280">
    <property type="entry name" value="U5_MeTrfase_fam"/>
</dbReference>
<dbReference type="SUPFAM" id="SSF53335">
    <property type="entry name" value="S-adenosyl-L-methionine-dependent methyltransferases"/>
    <property type="match status" value="1"/>
</dbReference>
<dbReference type="PANTHER" id="PTHR11061">
    <property type="entry name" value="RNA M5U METHYLTRANSFERASE"/>
    <property type="match status" value="1"/>
</dbReference>
<dbReference type="SUPFAM" id="SSF50249">
    <property type="entry name" value="Nucleic acid-binding proteins"/>
    <property type="match status" value="1"/>
</dbReference>
<dbReference type="CDD" id="cd02440">
    <property type="entry name" value="AdoMet_MTases"/>
    <property type="match status" value="1"/>
</dbReference>
<keyword evidence="1 4" id="KW-0489">Methyltransferase</keyword>
<feature type="binding site" evidence="4">
    <location>
        <position position="328"/>
    </location>
    <ligand>
        <name>S-adenosyl-L-methionine</name>
        <dbReference type="ChEBI" id="CHEBI:59789"/>
    </ligand>
</feature>
<proteinExistence type="inferred from homology"/>
<keyword evidence="2 4" id="KW-0808">Transferase</keyword>
<dbReference type="InterPro" id="IPR030391">
    <property type="entry name" value="MeTrfase_TrmA_CS"/>
</dbReference>
<dbReference type="PROSITE" id="PS01231">
    <property type="entry name" value="TRMA_2"/>
    <property type="match status" value="1"/>
</dbReference>
<feature type="active site" evidence="5">
    <location>
        <position position="454"/>
    </location>
</feature>
<dbReference type="GO" id="GO:0008168">
    <property type="term" value="F:methyltransferase activity"/>
    <property type="evidence" value="ECO:0007669"/>
    <property type="project" value="UniProtKB-KW"/>
</dbReference>
<organism evidence="7 8">
    <name type="scientific">Ohtaekwangia kribbensis</name>
    <dbReference type="NCBI Taxonomy" id="688913"/>
    <lineage>
        <taxon>Bacteria</taxon>
        <taxon>Pseudomonadati</taxon>
        <taxon>Bacteroidota</taxon>
        <taxon>Cytophagia</taxon>
        <taxon>Cytophagales</taxon>
        <taxon>Fulvivirgaceae</taxon>
        <taxon>Ohtaekwangia</taxon>
    </lineage>
</organism>
<name>A0ABW3K1D3_9BACT</name>
<evidence type="ECO:0000256" key="1">
    <source>
        <dbReference type="ARBA" id="ARBA00022603"/>
    </source>
</evidence>
<dbReference type="InterPro" id="IPR002792">
    <property type="entry name" value="TRAM_dom"/>
</dbReference>
<feature type="binding site" evidence="4">
    <location>
        <position position="378"/>
    </location>
    <ligand>
        <name>S-adenosyl-L-methionine</name>
        <dbReference type="ChEBI" id="CHEBI:59789"/>
    </ligand>
</feature>
<dbReference type="Gene3D" id="2.40.50.1070">
    <property type="match status" value="1"/>
</dbReference>
<gene>
    <name evidence="7" type="primary">rlmD</name>
    <name evidence="7" type="ORF">ACFQ21_11540</name>
</gene>
<keyword evidence="8" id="KW-1185">Reference proteome</keyword>
<dbReference type="Pfam" id="PF05958">
    <property type="entry name" value="tRNA_U5-meth_tr"/>
    <property type="match status" value="1"/>
</dbReference>
<evidence type="ECO:0000256" key="4">
    <source>
        <dbReference type="PROSITE-ProRule" id="PRU01024"/>
    </source>
</evidence>